<dbReference type="Proteomes" id="UP000386847">
    <property type="component" value="Chromosome"/>
</dbReference>
<accession>A0A5Q2F6W2</accession>
<organism evidence="1 2">
    <name type="scientific">Raineyella fluvialis</name>
    <dbReference type="NCBI Taxonomy" id="2662261"/>
    <lineage>
        <taxon>Bacteria</taxon>
        <taxon>Bacillati</taxon>
        <taxon>Actinomycetota</taxon>
        <taxon>Actinomycetes</taxon>
        <taxon>Propionibacteriales</taxon>
        <taxon>Propionibacteriaceae</taxon>
        <taxon>Raineyella</taxon>
    </lineage>
</organism>
<dbReference type="InterPro" id="IPR006357">
    <property type="entry name" value="HAD-SF_hydro_IIA"/>
</dbReference>
<dbReference type="RefSeq" id="WP_153571077.1">
    <property type="nucleotide sequence ID" value="NZ_CP045725.1"/>
</dbReference>
<dbReference type="GO" id="GO:0005737">
    <property type="term" value="C:cytoplasm"/>
    <property type="evidence" value="ECO:0007669"/>
    <property type="project" value="TreeGrafter"/>
</dbReference>
<proteinExistence type="predicted"/>
<dbReference type="EMBL" id="CP045725">
    <property type="protein sequence ID" value="QGF22559.1"/>
    <property type="molecule type" value="Genomic_DNA"/>
</dbReference>
<dbReference type="Pfam" id="PF13344">
    <property type="entry name" value="Hydrolase_6"/>
    <property type="match status" value="1"/>
</dbReference>
<dbReference type="NCBIfam" id="TIGR01460">
    <property type="entry name" value="HAD-SF-IIA"/>
    <property type="match status" value="1"/>
</dbReference>
<keyword evidence="1" id="KW-0378">Hydrolase</keyword>
<protein>
    <submittedName>
        <fullName evidence="1">HAD-IIA family hydrolase</fullName>
    </submittedName>
</protein>
<name>A0A5Q2F6W2_9ACTN</name>
<dbReference type="KEGG" id="rain:Rai3103_01395"/>
<evidence type="ECO:0000313" key="2">
    <source>
        <dbReference type="Proteomes" id="UP000386847"/>
    </source>
</evidence>
<gene>
    <name evidence="1" type="ORF">Rai3103_01395</name>
</gene>
<dbReference type="PANTHER" id="PTHR19288">
    <property type="entry name" value="4-NITROPHENYLPHOSPHATASE-RELATED"/>
    <property type="match status" value="1"/>
</dbReference>
<dbReference type="Gene3D" id="3.40.50.1000">
    <property type="entry name" value="HAD superfamily/HAD-like"/>
    <property type="match status" value="2"/>
</dbReference>
<keyword evidence="2" id="KW-1185">Reference proteome</keyword>
<dbReference type="InterPro" id="IPR023214">
    <property type="entry name" value="HAD_sf"/>
</dbReference>
<dbReference type="InterPro" id="IPR036412">
    <property type="entry name" value="HAD-like_sf"/>
</dbReference>
<evidence type="ECO:0000313" key="1">
    <source>
        <dbReference type="EMBL" id="QGF22559.1"/>
    </source>
</evidence>
<dbReference type="AlphaFoldDB" id="A0A5Q2F6W2"/>
<sequence>MADGLLLDIDGVLVISWQAIDGALQAFETLRRADVPMRLVTNTTSRTREGITEALRSAGFPVQQDEVITVASAAAAYVTRSHPGARCLLLNSGDLTADLAGLTLVPSDTDPADVDMVLLGGAGPEFTYDALNHALACLLAGAELVALHRNLVWRTSAGLSLDTGAFVAGLEQAADIEAVVIGKPAPAMFAAGVSALGLSAERVAMVGDDLTSDVRGGMASGLIGVQVRTGKFREDQLHDAGPAPDVVLDSFADLPGWLGLA</sequence>
<dbReference type="GO" id="GO:0016791">
    <property type="term" value="F:phosphatase activity"/>
    <property type="evidence" value="ECO:0007669"/>
    <property type="project" value="TreeGrafter"/>
</dbReference>
<dbReference type="Pfam" id="PF13242">
    <property type="entry name" value="Hydrolase_like"/>
    <property type="match status" value="1"/>
</dbReference>
<dbReference type="PANTHER" id="PTHR19288:SF46">
    <property type="entry name" value="HALOACID DEHALOGENASE-LIKE HYDROLASE DOMAIN-CONTAINING PROTEIN 2"/>
    <property type="match status" value="1"/>
</dbReference>
<reference evidence="1 2" key="1">
    <citation type="submission" date="2019-10" db="EMBL/GenBank/DDBJ databases">
        <title>Genomic analysis of Raineyella sp. CBA3103.</title>
        <authorList>
            <person name="Roh S.W."/>
        </authorList>
    </citation>
    <scope>NUCLEOTIDE SEQUENCE [LARGE SCALE GENOMIC DNA]</scope>
    <source>
        <strain evidence="1 2">CBA3103</strain>
    </source>
</reference>
<dbReference type="SUPFAM" id="SSF56784">
    <property type="entry name" value="HAD-like"/>
    <property type="match status" value="1"/>
</dbReference>